<dbReference type="RefSeq" id="WP_306884195.1">
    <property type="nucleotide sequence ID" value="NZ_JAUSUL010000001.1"/>
</dbReference>
<dbReference type="Proteomes" id="UP001229244">
    <property type="component" value="Unassembled WGS sequence"/>
</dbReference>
<dbReference type="PANTHER" id="PTHR33362">
    <property type="entry name" value="SIALIC ACID TRAP TRANSPORTER PERMEASE PROTEIN SIAT-RELATED"/>
    <property type="match status" value="1"/>
</dbReference>
<dbReference type="GO" id="GO:0005886">
    <property type="term" value="C:plasma membrane"/>
    <property type="evidence" value="ECO:0007669"/>
    <property type="project" value="UniProtKB-SubCell"/>
</dbReference>
<comment type="similarity">
    <text evidence="7">Belongs to the TRAP transporter large permease family.</text>
</comment>
<keyword evidence="10" id="KW-1185">Reference proteome</keyword>
<feature type="transmembrane region" description="Helical" evidence="7">
    <location>
        <begin position="322"/>
        <end position="353"/>
    </location>
</feature>
<evidence type="ECO:0000256" key="6">
    <source>
        <dbReference type="ARBA" id="ARBA00023136"/>
    </source>
</evidence>
<comment type="subunit">
    <text evidence="7">The complex comprises the extracytoplasmic solute receptor protein and the two transmembrane proteins.</text>
</comment>
<keyword evidence="6 7" id="KW-0472">Membrane</keyword>
<organism evidence="9 10">
    <name type="scientific">Amorphus orientalis</name>
    <dbReference type="NCBI Taxonomy" id="649198"/>
    <lineage>
        <taxon>Bacteria</taxon>
        <taxon>Pseudomonadati</taxon>
        <taxon>Pseudomonadota</taxon>
        <taxon>Alphaproteobacteria</taxon>
        <taxon>Hyphomicrobiales</taxon>
        <taxon>Amorphaceae</taxon>
        <taxon>Amorphus</taxon>
    </lineage>
</organism>
<keyword evidence="3 7" id="KW-0997">Cell inner membrane</keyword>
<gene>
    <name evidence="9" type="ORF">J2S73_000857</name>
</gene>
<accession>A0AAE3VLY8</accession>
<evidence type="ECO:0000256" key="3">
    <source>
        <dbReference type="ARBA" id="ARBA00022519"/>
    </source>
</evidence>
<keyword evidence="7" id="KW-0813">Transport</keyword>
<name>A0AAE3VLY8_9HYPH</name>
<dbReference type="NCBIfam" id="TIGR00786">
    <property type="entry name" value="dctM"/>
    <property type="match status" value="1"/>
</dbReference>
<reference evidence="9" key="1">
    <citation type="submission" date="2023-07" db="EMBL/GenBank/DDBJ databases">
        <title>Genomic Encyclopedia of Type Strains, Phase IV (KMG-IV): sequencing the most valuable type-strain genomes for metagenomic binning, comparative biology and taxonomic classification.</title>
        <authorList>
            <person name="Goeker M."/>
        </authorList>
    </citation>
    <scope>NUCLEOTIDE SEQUENCE</scope>
    <source>
        <strain evidence="9">DSM 21202</strain>
    </source>
</reference>
<comment type="function">
    <text evidence="7">Part of the tripartite ATP-independent periplasmic (TRAP) transport system.</text>
</comment>
<evidence type="ECO:0000259" key="8">
    <source>
        <dbReference type="Pfam" id="PF06808"/>
    </source>
</evidence>
<dbReference type="PANTHER" id="PTHR33362:SF5">
    <property type="entry name" value="C4-DICARBOXYLATE TRAP TRANSPORTER LARGE PERMEASE PROTEIN DCTM"/>
    <property type="match status" value="1"/>
</dbReference>
<feature type="transmembrane region" description="Helical" evidence="7">
    <location>
        <begin position="142"/>
        <end position="169"/>
    </location>
</feature>
<feature type="transmembrane region" description="Helical" evidence="7">
    <location>
        <begin position="6"/>
        <end position="39"/>
    </location>
</feature>
<feature type="transmembrane region" description="Helical" evidence="7">
    <location>
        <begin position="280"/>
        <end position="302"/>
    </location>
</feature>
<keyword evidence="2" id="KW-1003">Cell membrane</keyword>
<evidence type="ECO:0000256" key="4">
    <source>
        <dbReference type="ARBA" id="ARBA00022692"/>
    </source>
</evidence>
<sequence length="435" mass="44187">MDPLTIGYLSLIAIVVAIYSGVHVAIALSTVSLFGVWAITGKLKLAFSFVALAATESIASYTFGVVPLFVLMGIAVSESGLGRDTFTAISAMTRNVRGGLGIATVLSNAVFAAITGISIASAAVFAKVAVPEMMAAGYARSIAVGVVAGSSVLGMLIPPSLLLILFAVLTDSSIGDLFLGGVGPGLLLALAYCAFLLILGRFRPSLFEKPAAAASAPSGRSHFRMLAPVLGLAAVVLGGIYTGFFTPTEAGAVGALLALALTLALRRVNATGFWRIAVQTGHITAAVSFLIIGASIYGRMLSFSGVPASLTEFATASGVGPIGFLFLFAGLLIVLGTILDSSSIMLVTVPLAFPITQQLGIDPIHLGLVTVLAVEIGLLTPPLGLSVFVVQSTLKDSGIGLGDVFKGAAPFALIMAAVLVLVILFPPIVLAILGG</sequence>
<evidence type="ECO:0000313" key="9">
    <source>
        <dbReference type="EMBL" id="MDQ0314420.1"/>
    </source>
</evidence>
<comment type="caution">
    <text evidence="9">The sequence shown here is derived from an EMBL/GenBank/DDBJ whole genome shotgun (WGS) entry which is preliminary data.</text>
</comment>
<evidence type="ECO:0000256" key="1">
    <source>
        <dbReference type="ARBA" id="ARBA00004429"/>
    </source>
</evidence>
<evidence type="ECO:0000256" key="7">
    <source>
        <dbReference type="RuleBase" id="RU369079"/>
    </source>
</evidence>
<dbReference type="PIRSF" id="PIRSF006066">
    <property type="entry name" value="HI0050"/>
    <property type="match status" value="1"/>
</dbReference>
<feature type="transmembrane region" description="Helical" evidence="7">
    <location>
        <begin position="46"/>
        <end position="76"/>
    </location>
</feature>
<evidence type="ECO:0000256" key="5">
    <source>
        <dbReference type="ARBA" id="ARBA00022989"/>
    </source>
</evidence>
<feature type="transmembrane region" description="Helical" evidence="7">
    <location>
        <begin position="223"/>
        <end position="244"/>
    </location>
</feature>
<dbReference type="InterPro" id="IPR004681">
    <property type="entry name" value="TRAP_DctM"/>
</dbReference>
<keyword evidence="4 7" id="KW-0812">Transmembrane</keyword>
<dbReference type="AlphaFoldDB" id="A0AAE3VLY8"/>
<feature type="domain" description="TRAP C4-dicarboxylate transport system permease DctM subunit" evidence="8">
    <location>
        <begin position="11"/>
        <end position="427"/>
    </location>
</feature>
<dbReference type="InterPro" id="IPR010656">
    <property type="entry name" value="DctM"/>
</dbReference>
<dbReference type="GO" id="GO:0022857">
    <property type="term" value="F:transmembrane transporter activity"/>
    <property type="evidence" value="ECO:0007669"/>
    <property type="project" value="UniProtKB-UniRule"/>
</dbReference>
<dbReference type="Pfam" id="PF06808">
    <property type="entry name" value="DctM"/>
    <property type="match status" value="1"/>
</dbReference>
<evidence type="ECO:0000256" key="2">
    <source>
        <dbReference type="ARBA" id="ARBA00022475"/>
    </source>
</evidence>
<feature type="transmembrane region" description="Helical" evidence="7">
    <location>
        <begin position="181"/>
        <end position="202"/>
    </location>
</feature>
<proteinExistence type="inferred from homology"/>
<dbReference type="EMBL" id="JAUSUL010000001">
    <property type="protein sequence ID" value="MDQ0314420.1"/>
    <property type="molecule type" value="Genomic_DNA"/>
</dbReference>
<evidence type="ECO:0000313" key="10">
    <source>
        <dbReference type="Proteomes" id="UP001229244"/>
    </source>
</evidence>
<comment type="subcellular location">
    <subcellularLocation>
        <location evidence="1 7">Cell inner membrane</location>
        <topology evidence="1 7">Multi-pass membrane protein</topology>
    </subcellularLocation>
</comment>
<keyword evidence="5 7" id="KW-1133">Transmembrane helix</keyword>
<feature type="transmembrane region" description="Helical" evidence="7">
    <location>
        <begin position="365"/>
        <end position="389"/>
    </location>
</feature>
<protein>
    <recommendedName>
        <fullName evidence="7">TRAP transporter large permease protein</fullName>
    </recommendedName>
</protein>
<feature type="transmembrane region" description="Helical" evidence="7">
    <location>
        <begin position="250"/>
        <end position="268"/>
    </location>
</feature>
<feature type="transmembrane region" description="Helical" evidence="7">
    <location>
        <begin position="409"/>
        <end position="433"/>
    </location>
</feature>
<feature type="transmembrane region" description="Helical" evidence="7">
    <location>
        <begin position="109"/>
        <end position="130"/>
    </location>
</feature>